<dbReference type="AlphaFoldDB" id="A0A915I7Q8"/>
<dbReference type="Proteomes" id="UP000887565">
    <property type="component" value="Unplaced"/>
</dbReference>
<name>A0A915I7Q8_ROMCU</name>
<accession>A0A915I7Q8</accession>
<sequence length="328" mass="37510">MGTKSRERIGVNRVTLEWNQEKMWRCLQFEKGRHTLKKWWLGGQCHFEGPILATGSDYDSEMTRVVVCGGQNSGGLWWIRCHNLTMRGSGQLTMGSGPGYRVRVPWGPKQKSMQKIEARKAGNQKGTISAGSFFRYEVKSSITQWKDFIYFHMENNMGNELEEFMDEKLHREELKKFIANKFAIIELLQDIEFNEHIKPISLFDKGMEELLESKLFTATDYPLIACDQSVEQCQLLGFSSKSVLENGAESHVTVKQHMAWIEKATDYPLIACDQSVEQCQLLGFSSKSVLENGAESHITVKQHMAWIEKVVTGQSEQRVPFPLLCTNN</sequence>
<protein>
    <submittedName>
        <fullName evidence="2">Uncharacterized protein</fullName>
    </submittedName>
</protein>
<reference evidence="2" key="1">
    <citation type="submission" date="2022-11" db="UniProtKB">
        <authorList>
            <consortium name="WormBaseParasite"/>
        </authorList>
    </citation>
    <scope>IDENTIFICATION</scope>
</reference>
<organism evidence="1 2">
    <name type="scientific">Romanomermis culicivorax</name>
    <name type="common">Nematode worm</name>
    <dbReference type="NCBI Taxonomy" id="13658"/>
    <lineage>
        <taxon>Eukaryota</taxon>
        <taxon>Metazoa</taxon>
        <taxon>Ecdysozoa</taxon>
        <taxon>Nematoda</taxon>
        <taxon>Enoplea</taxon>
        <taxon>Dorylaimia</taxon>
        <taxon>Mermithida</taxon>
        <taxon>Mermithoidea</taxon>
        <taxon>Mermithidae</taxon>
        <taxon>Romanomermis</taxon>
    </lineage>
</organism>
<keyword evidence="1" id="KW-1185">Reference proteome</keyword>
<evidence type="ECO:0000313" key="2">
    <source>
        <dbReference type="WBParaSite" id="nRc.2.0.1.t10190-RA"/>
    </source>
</evidence>
<evidence type="ECO:0000313" key="1">
    <source>
        <dbReference type="Proteomes" id="UP000887565"/>
    </source>
</evidence>
<proteinExistence type="predicted"/>
<dbReference type="WBParaSite" id="nRc.2.0.1.t10190-RA">
    <property type="protein sequence ID" value="nRc.2.0.1.t10190-RA"/>
    <property type="gene ID" value="nRc.2.0.1.g10190"/>
</dbReference>